<dbReference type="GO" id="GO:0000155">
    <property type="term" value="F:phosphorelay sensor kinase activity"/>
    <property type="evidence" value="ECO:0007669"/>
    <property type="project" value="InterPro"/>
</dbReference>
<dbReference type="InterPro" id="IPR003852">
    <property type="entry name" value="Sig_transdc_His_kinase_KdpD_N"/>
</dbReference>
<dbReference type="GO" id="GO:0005737">
    <property type="term" value="C:cytoplasm"/>
    <property type="evidence" value="ECO:0007669"/>
    <property type="project" value="UniProtKB-ARBA"/>
</dbReference>
<feature type="domain" description="Signal transduction histidine kinase osmosensitive K+ channel sensor N-terminal" evidence="4">
    <location>
        <begin position="19"/>
        <end position="228"/>
    </location>
</feature>
<name>A0A926JWU8_9FLAO</name>
<evidence type="ECO:0000256" key="3">
    <source>
        <dbReference type="ARBA" id="ARBA00023012"/>
    </source>
</evidence>
<evidence type="ECO:0000259" key="4">
    <source>
        <dbReference type="Pfam" id="PF02702"/>
    </source>
</evidence>
<dbReference type="Gene3D" id="3.40.50.300">
    <property type="entry name" value="P-loop containing nucleotide triphosphate hydrolases"/>
    <property type="match status" value="1"/>
</dbReference>
<dbReference type="Proteomes" id="UP000653730">
    <property type="component" value="Unassembled WGS sequence"/>
</dbReference>
<dbReference type="PANTHER" id="PTHR45569:SF1">
    <property type="entry name" value="SENSOR PROTEIN KDPD"/>
    <property type="match status" value="1"/>
</dbReference>
<evidence type="ECO:0000256" key="1">
    <source>
        <dbReference type="ARBA" id="ARBA00022679"/>
    </source>
</evidence>
<evidence type="ECO:0000313" key="6">
    <source>
        <dbReference type="Proteomes" id="UP000653730"/>
    </source>
</evidence>
<keyword evidence="3" id="KW-0902">Two-component regulatory system</keyword>
<gene>
    <name evidence="5" type="ORF">IBL28_21935</name>
</gene>
<comment type="caution">
    <text evidence="5">The sequence shown here is derived from an EMBL/GenBank/DDBJ whole genome shotgun (WGS) entry which is preliminary data.</text>
</comment>
<dbReference type="AlphaFoldDB" id="A0A926JWU8"/>
<keyword evidence="2" id="KW-0418">Kinase</keyword>
<dbReference type="FunFam" id="3.40.50.300:FF:000483">
    <property type="entry name" value="Sensor histidine kinase KdpD"/>
    <property type="match status" value="1"/>
</dbReference>
<protein>
    <submittedName>
        <fullName evidence="5">Sensor protein KdpD</fullName>
    </submittedName>
</protein>
<keyword evidence="1" id="KW-0808">Transferase</keyword>
<evidence type="ECO:0000256" key="2">
    <source>
        <dbReference type="ARBA" id="ARBA00022777"/>
    </source>
</evidence>
<dbReference type="EMBL" id="JACVDC010000147">
    <property type="protein sequence ID" value="MBC9798642.1"/>
    <property type="molecule type" value="Genomic_DNA"/>
</dbReference>
<dbReference type="PANTHER" id="PTHR45569">
    <property type="entry name" value="SENSOR PROTEIN KDPD"/>
    <property type="match status" value="1"/>
</dbReference>
<organism evidence="5 6">
    <name type="scientific">Sinomicrobium weinanense</name>
    <dbReference type="NCBI Taxonomy" id="2842200"/>
    <lineage>
        <taxon>Bacteria</taxon>
        <taxon>Pseudomonadati</taxon>
        <taxon>Bacteroidota</taxon>
        <taxon>Flavobacteriia</taxon>
        <taxon>Flavobacteriales</taxon>
        <taxon>Flavobacteriaceae</taxon>
        <taxon>Sinomicrobium</taxon>
    </lineage>
</organism>
<dbReference type="RefSeq" id="WP_187967750.1">
    <property type="nucleotide sequence ID" value="NZ_JACVDC010000147.1"/>
</dbReference>
<dbReference type="GO" id="GO:0005886">
    <property type="term" value="C:plasma membrane"/>
    <property type="evidence" value="ECO:0007669"/>
    <property type="project" value="TreeGrafter"/>
</dbReference>
<dbReference type="InterPro" id="IPR052023">
    <property type="entry name" value="Histidine_kinase_KdpD"/>
</dbReference>
<evidence type="ECO:0000313" key="5">
    <source>
        <dbReference type="EMBL" id="MBC9798642.1"/>
    </source>
</evidence>
<keyword evidence="6" id="KW-1185">Reference proteome</keyword>
<accession>A0A926JWU8</accession>
<dbReference type="Pfam" id="PF02702">
    <property type="entry name" value="KdpD"/>
    <property type="match status" value="1"/>
</dbReference>
<proteinExistence type="predicted"/>
<reference evidence="5 6" key="1">
    <citation type="submission" date="2020-09" db="EMBL/GenBank/DDBJ databases">
        <title>Sinomicrobium weinanense sp. nov., a halophilic bacteria isolated from saline-alkali soil.</title>
        <authorList>
            <person name="Wu P."/>
            <person name="Ren H."/>
            <person name="Mei Y."/>
            <person name="Liang Y."/>
            <person name="Chen Z."/>
        </authorList>
    </citation>
    <scope>NUCLEOTIDE SEQUENCE [LARGE SCALE GENOMIC DNA]</scope>
    <source>
        <strain evidence="5 6">FJxs</strain>
    </source>
</reference>
<sequence length="374" mass="42988">MSDSNTEKDRFLHLIQRRKKGRLKIYIGMIAGVGKTYRMLQEAHQLLAAGVDVRIGLIETHGREETHALVEGVPQIPLKKVFYKGRELEEMDPDAIILSRPDVVLVDELAHTNIPGCKNKKRWQDVEELLNYGINVITAFNVQHLQSMTDKVEDISGVEIKETIPDSILNEADEVVNIDLPAEDLIKRLNEGKIYKGERIGRALNNFFQPEKILQLRDLALRKVASQVEKKIESSLPAASRMQLERFMACISTNAESGRHIIRKTARMAGYYHAEWFVVYIKTPRKDVFKIDLKTQRKLLNNMQLARELGAQVMTIREDNISRAVFQKAVDLKITNIVMGKPHFSLWRQLRGKNHFDKLLKCLRDTEIDVIIVF</sequence>
<dbReference type="InterPro" id="IPR027417">
    <property type="entry name" value="P-loop_NTPase"/>
</dbReference>